<evidence type="ECO:0000259" key="15">
    <source>
        <dbReference type="Pfam" id="PF17766"/>
    </source>
</evidence>
<dbReference type="GO" id="GO:0005576">
    <property type="term" value="C:extracellular region"/>
    <property type="evidence" value="ECO:0007669"/>
    <property type="project" value="UniProtKB-SubCell"/>
</dbReference>
<dbReference type="PRINTS" id="PR00723">
    <property type="entry name" value="SUBTILISIN"/>
</dbReference>
<dbReference type="Gene3D" id="3.50.30.30">
    <property type="match status" value="1"/>
</dbReference>
<dbReference type="PROSITE" id="PS51892">
    <property type="entry name" value="SUBTILASE"/>
    <property type="match status" value="1"/>
</dbReference>
<evidence type="ECO:0000259" key="14">
    <source>
        <dbReference type="Pfam" id="PF02225"/>
    </source>
</evidence>
<dbReference type="PANTHER" id="PTHR10795">
    <property type="entry name" value="PROPROTEIN CONVERTASE SUBTILISIN/KEXIN"/>
    <property type="match status" value="1"/>
</dbReference>
<evidence type="ECO:0000256" key="6">
    <source>
        <dbReference type="ARBA" id="ARBA00022825"/>
    </source>
</evidence>
<reference evidence="16 17" key="1">
    <citation type="submission" date="2019-06" db="EMBL/GenBank/DDBJ databases">
        <title>Genome sequencing of plant associated microbes to promote plant fitness in Sorghum bicolor and Oryza sativa.</title>
        <authorList>
            <person name="Coleman-Derr D."/>
        </authorList>
    </citation>
    <scope>NUCLEOTIDE SEQUENCE [LARGE SCALE GENOMIC DNA]</scope>
    <source>
        <strain evidence="16 17">KV-663</strain>
    </source>
</reference>
<evidence type="ECO:0000313" key="16">
    <source>
        <dbReference type="EMBL" id="TQM64608.1"/>
    </source>
</evidence>
<dbReference type="GO" id="GO:0006508">
    <property type="term" value="P:proteolysis"/>
    <property type="evidence" value="ECO:0007669"/>
    <property type="project" value="UniProtKB-KW"/>
</dbReference>
<comment type="similarity">
    <text evidence="2 9 10">Belongs to the peptidase S8 family.</text>
</comment>
<evidence type="ECO:0000256" key="10">
    <source>
        <dbReference type="RuleBase" id="RU003355"/>
    </source>
</evidence>
<evidence type="ECO:0000256" key="5">
    <source>
        <dbReference type="ARBA" id="ARBA00022801"/>
    </source>
</evidence>
<feature type="domain" description="Peptidase S8/S53" evidence="13">
    <location>
        <begin position="201"/>
        <end position="645"/>
    </location>
</feature>
<feature type="region of interest" description="Disordered" evidence="11">
    <location>
        <begin position="216"/>
        <end position="243"/>
    </location>
</feature>
<keyword evidence="5 9" id="KW-0378">Hydrolase</keyword>
<dbReference type="Pfam" id="PF02225">
    <property type="entry name" value="PA"/>
    <property type="match status" value="1"/>
</dbReference>
<comment type="subcellular location">
    <subcellularLocation>
        <location evidence="1">Secreted</location>
    </subcellularLocation>
</comment>
<evidence type="ECO:0000313" key="17">
    <source>
        <dbReference type="Proteomes" id="UP000316747"/>
    </source>
</evidence>
<feature type="active site" description="Charge relay system" evidence="8 9">
    <location>
        <position position="210"/>
    </location>
</feature>
<keyword evidence="6 9" id="KW-0720">Serine protease</keyword>
<proteinExistence type="inferred from homology"/>
<feature type="signal peptide" evidence="12">
    <location>
        <begin position="1"/>
        <end position="31"/>
    </location>
</feature>
<dbReference type="RefSeq" id="WP_141842224.1">
    <property type="nucleotide sequence ID" value="NZ_VFPM01000001.1"/>
</dbReference>
<dbReference type="OrthoDB" id="614750at2"/>
<dbReference type="Proteomes" id="UP000316747">
    <property type="component" value="Unassembled WGS sequence"/>
</dbReference>
<keyword evidence="4 12" id="KW-0732">Signal</keyword>
<dbReference type="AlphaFoldDB" id="A0A543I1Y3"/>
<sequence>MRRSVARPFAVTAAAAAAAVALLAAGGPAAADPADPGRFTARPLQPGSTISAELDKSLAATAKGKDGRVSVIVRLDDEPVASYDGGVRGFPATSSRATGRPFDPGSPASTRYRAHLRQQQATFERAAKAVAPSSVVTARYDLVLGGVAMRVRRDEVASIAALPAVTAVLPDRLEQLQTDASPAFIGAGAMWSSLGGQAKAGEGVIVGVLDTGVWPEHPSFSDPDPTGKPYAAPPPPASGSRACEFSGGGNPGAAFSCNNKLIGADRFMATYDALVGLLPAEFTSARDDDGHGSHTASTAAGNRSVAASILGLSRGVVSGIAPRAHVMAYKVCGEQGCYQSDSVSAVQKAVVDGVDVINFSISGGSNPYSDAVELAFRDAYEAGVFVSASAGNSGPGADTVDHRGPWVTTVAASTSNRHFRSTVQLSSTDGATLALTGSSVTPGIPAATPVVLATAVGSNALCTTPIPAGAAAGKIVVCQRGPNRVLKSKVVADGGGAGMLLYNSTRLGEFTDNHWVPTVHLENTAGTSLLAFLSAHAGVSASWPNPTAQAVQGDVMTTFSSRGGPGQSLGVSKPDVTAPGLQILAANTPAPATSAGGPTGQLFQSIAGTSMSSPHVAGAAALVADLHPSWLPGRIKSALMTTATPDVIASDGVSPTTPFDRGSGRIRLNKAGDPGATFDESGSDYAALGDELWKANYPSLYVPSMPGRITAQRTLHNESSKAAKWKLAVSSPSDLKVTVPSTLTLPASGDASFDIAIDGAGLADGQVRHAQITLSDSPGHRIVFPITVVRGQAPITLTKACAPATLAVNATTSCSITATNSSLTDAPVSIVDEVPTRLDVVDATVTGGTLAGNRVSFTGTVPATVPPSVSIAPGASPGGGYLPLSLFGITPINGVGDDTIINFNVPAFTFGGANYSQLGVSSNGYVVVGGGSGADNSINNQSFPNVARPNNVLAPFWTDLNPQAAGAMRIGTLTDGSNTWIVVDWEGVREFSLPRLASFQIWIGVSGDATPGTDVSYAFGTVQGNGDGGFLTVGAENITGTRGQNTYYNGVGTLPSNGTQLVIDSAAGAEGAQVITFDATGTTAGPWTNCVSMTSPTFDGTSVRCVNGTVTP</sequence>
<evidence type="ECO:0000259" key="13">
    <source>
        <dbReference type="Pfam" id="PF00082"/>
    </source>
</evidence>
<dbReference type="InterPro" id="IPR041469">
    <property type="entry name" value="Subtilisin-like_FN3"/>
</dbReference>
<dbReference type="InterPro" id="IPR034197">
    <property type="entry name" value="Peptidases_S8_3"/>
</dbReference>
<dbReference type="InterPro" id="IPR045051">
    <property type="entry name" value="SBT"/>
</dbReference>
<dbReference type="InterPro" id="IPR015500">
    <property type="entry name" value="Peptidase_S8_subtilisin-rel"/>
</dbReference>
<dbReference type="InterPro" id="IPR036852">
    <property type="entry name" value="Peptidase_S8/S53_dom_sf"/>
</dbReference>
<dbReference type="InterPro" id="IPR023827">
    <property type="entry name" value="Peptidase_S8_Asp-AS"/>
</dbReference>
<dbReference type="InterPro" id="IPR023828">
    <property type="entry name" value="Peptidase_S8_Ser-AS"/>
</dbReference>
<feature type="active site" description="Charge relay system" evidence="8 9">
    <location>
        <position position="291"/>
    </location>
</feature>
<evidence type="ECO:0000256" key="2">
    <source>
        <dbReference type="ARBA" id="ARBA00011073"/>
    </source>
</evidence>
<gene>
    <name evidence="16" type="ORF">FBY41_0978</name>
</gene>
<evidence type="ECO:0000256" key="11">
    <source>
        <dbReference type="SAM" id="MobiDB-lite"/>
    </source>
</evidence>
<feature type="domain" description="Subtilisin-like protease fibronectin type-III" evidence="15">
    <location>
        <begin position="696"/>
        <end position="788"/>
    </location>
</feature>
<dbReference type="Gene3D" id="3.40.50.200">
    <property type="entry name" value="Peptidase S8/S53 domain"/>
    <property type="match status" value="1"/>
</dbReference>
<evidence type="ECO:0000256" key="12">
    <source>
        <dbReference type="SAM" id="SignalP"/>
    </source>
</evidence>
<evidence type="ECO:0000256" key="7">
    <source>
        <dbReference type="ARBA" id="ARBA00023180"/>
    </source>
</evidence>
<keyword evidence="7" id="KW-0325">Glycoprotein</keyword>
<organism evidence="16 17">
    <name type="scientific">Humibacillus xanthopallidus</name>
    <dbReference type="NCBI Taxonomy" id="412689"/>
    <lineage>
        <taxon>Bacteria</taxon>
        <taxon>Bacillati</taxon>
        <taxon>Actinomycetota</taxon>
        <taxon>Actinomycetes</taxon>
        <taxon>Micrococcales</taxon>
        <taxon>Intrasporangiaceae</taxon>
        <taxon>Humibacillus</taxon>
    </lineage>
</organism>
<keyword evidence="3 9" id="KW-0645">Protease</keyword>
<dbReference type="Pfam" id="PF17766">
    <property type="entry name" value="fn3_6"/>
    <property type="match status" value="1"/>
</dbReference>
<evidence type="ECO:0000256" key="8">
    <source>
        <dbReference type="PIRSR" id="PIRSR615500-1"/>
    </source>
</evidence>
<name>A0A543I1Y3_9MICO</name>
<evidence type="ECO:0000256" key="1">
    <source>
        <dbReference type="ARBA" id="ARBA00004613"/>
    </source>
</evidence>
<evidence type="ECO:0000256" key="9">
    <source>
        <dbReference type="PROSITE-ProRule" id="PRU01240"/>
    </source>
</evidence>
<dbReference type="PROSITE" id="PS00136">
    <property type="entry name" value="SUBTILASE_ASP"/>
    <property type="match status" value="1"/>
</dbReference>
<dbReference type="PROSITE" id="PS00138">
    <property type="entry name" value="SUBTILASE_SER"/>
    <property type="match status" value="1"/>
</dbReference>
<protein>
    <submittedName>
        <fullName evidence="16">PA domain-containing protein</fullName>
    </submittedName>
</protein>
<feature type="domain" description="PA" evidence="14">
    <location>
        <begin position="449"/>
        <end position="529"/>
    </location>
</feature>
<dbReference type="InterPro" id="IPR003137">
    <property type="entry name" value="PA_domain"/>
</dbReference>
<dbReference type="Pfam" id="PF00082">
    <property type="entry name" value="Peptidase_S8"/>
    <property type="match status" value="1"/>
</dbReference>
<keyword evidence="17" id="KW-1185">Reference proteome</keyword>
<dbReference type="GO" id="GO:0004252">
    <property type="term" value="F:serine-type endopeptidase activity"/>
    <property type="evidence" value="ECO:0007669"/>
    <property type="project" value="UniProtKB-UniRule"/>
</dbReference>
<dbReference type="Gene3D" id="2.60.40.2310">
    <property type="match status" value="1"/>
</dbReference>
<feature type="chain" id="PRO_5022033662" evidence="12">
    <location>
        <begin position="32"/>
        <end position="1112"/>
    </location>
</feature>
<dbReference type="SUPFAM" id="SSF52743">
    <property type="entry name" value="Subtilisin-like"/>
    <property type="match status" value="1"/>
</dbReference>
<dbReference type="EMBL" id="VFPM01000001">
    <property type="protein sequence ID" value="TQM64608.1"/>
    <property type="molecule type" value="Genomic_DNA"/>
</dbReference>
<dbReference type="CDD" id="cd04852">
    <property type="entry name" value="Peptidases_S8_3"/>
    <property type="match status" value="1"/>
</dbReference>
<dbReference type="InterPro" id="IPR000209">
    <property type="entry name" value="Peptidase_S8/S53_dom"/>
</dbReference>
<evidence type="ECO:0000256" key="3">
    <source>
        <dbReference type="ARBA" id="ARBA00022670"/>
    </source>
</evidence>
<dbReference type="CDD" id="cd02120">
    <property type="entry name" value="PA_subtilisin_like"/>
    <property type="match status" value="1"/>
</dbReference>
<accession>A0A543I1Y3</accession>
<feature type="active site" description="Charge relay system" evidence="8 9">
    <location>
        <position position="610"/>
    </location>
</feature>
<evidence type="ECO:0000256" key="4">
    <source>
        <dbReference type="ARBA" id="ARBA00022729"/>
    </source>
</evidence>
<comment type="caution">
    <text evidence="16">The sequence shown here is derived from an EMBL/GenBank/DDBJ whole genome shotgun (WGS) entry which is preliminary data.</text>
</comment>